<name>A0A182XPQ7_ANOQN</name>
<dbReference type="EnsemblMetazoa" id="AQUA011859-RA">
    <property type="protein sequence ID" value="AQUA011859-PA"/>
    <property type="gene ID" value="AQUA011859"/>
</dbReference>
<feature type="region of interest" description="Disordered" evidence="1">
    <location>
        <begin position="201"/>
        <end position="221"/>
    </location>
</feature>
<keyword evidence="3" id="KW-1185">Reference proteome</keyword>
<dbReference type="VEuPathDB" id="VectorBase:AQUA011859"/>
<organism evidence="2 3">
    <name type="scientific">Anopheles quadriannulatus</name>
    <name type="common">Mosquito</name>
    <dbReference type="NCBI Taxonomy" id="34691"/>
    <lineage>
        <taxon>Eukaryota</taxon>
        <taxon>Metazoa</taxon>
        <taxon>Ecdysozoa</taxon>
        <taxon>Arthropoda</taxon>
        <taxon>Hexapoda</taxon>
        <taxon>Insecta</taxon>
        <taxon>Pterygota</taxon>
        <taxon>Neoptera</taxon>
        <taxon>Endopterygota</taxon>
        <taxon>Diptera</taxon>
        <taxon>Nematocera</taxon>
        <taxon>Culicoidea</taxon>
        <taxon>Culicidae</taxon>
        <taxon>Anophelinae</taxon>
        <taxon>Anopheles</taxon>
    </lineage>
</organism>
<sequence>MPTLERALAIVNAHNGIHFVTHEGKQHKIAIEMVDDATEVKVRDLPPGIPDADVVAELGGFGEVLTIVPGVWGSETRLAGMPSGSALNWLSQYHVEAVSLHHITYHGSHHHCNEAVHHGLSCIQNRECVTFGTTKNHTLEPYGRLPHQQKLQLHHQWQALTLKDADVEESAAQNAAPQRPAGASKIANRLVIPIVPVSNVRPSSPKPNKIAKEEQPQGKANFNDYVSSTTVVAMHAAVTSATASAAAPAAAPSAAPAAAPVAAPAAAAAVAAAAAPATAPAASAAASSAASAAAAAADATALAATAHKHMRVDYTVKMFKVLLKIPSSSFPICSLDEQFAVKRKQFSETDNESDAS</sequence>
<evidence type="ECO:0000313" key="2">
    <source>
        <dbReference type="EnsemblMetazoa" id="AQUA011859-PA"/>
    </source>
</evidence>
<evidence type="ECO:0000313" key="3">
    <source>
        <dbReference type="Proteomes" id="UP000076407"/>
    </source>
</evidence>
<proteinExistence type="predicted"/>
<evidence type="ECO:0000256" key="1">
    <source>
        <dbReference type="SAM" id="MobiDB-lite"/>
    </source>
</evidence>
<protein>
    <submittedName>
        <fullName evidence="2">Uncharacterized protein</fullName>
    </submittedName>
</protein>
<dbReference type="STRING" id="34691.A0A182XPQ7"/>
<dbReference type="Proteomes" id="UP000076407">
    <property type="component" value="Unassembled WGS sequence"/>
</dbReference>
<accession>A0A182XPQ7</accession>
<dbReference type="AlphaFoldDB" id="A0A182XPQ7"/>
<reference evidence="2" key="1">
    <citation type="submission" date="2020-05" db="UniProtKB">
        <authorList>
            <consortium name="EnsemblMetazoa"/>
        </authorList>
    </citation>
    <scope>IDENTIFICATION</scope>
    <source>
        <strain evidence="2">SANGQUA</strain>
    </source>
</reference>